<comment type="caution">
    <text evidence="2">The sequence shown here is derived from an EMBL/GenBank/DDBJ whole genome shotgun (WGS) entry which is preliminary data.</text>
</comment>
<reference evidence="2 3" key="1">
    <citation type="submission" date="2023-07" db="EMBL/GenBank/DDBJ databases">
        <title>Sorghum-associated microbial communities from plants grown in Nebraska, USA.</title>
        <authorList>
            <person name="Schachtman D."/>
        </authorList>
    </citation>
    <scope>NUCLEOTIDE SEQUENCE [LARGE SCALE GENOMIC DNA]</scope>
    <source>
        <strain evidence="2 3">BE332</strain>
    </source>
</reference>
<feature type="signal peptide" evidence="1">
    <location>
        <begin position="1"/>
        <end position="27"/>
    </location>
</feature>
<organism evidence="2 3">
    <name type="scientific">Cellulomonas humilata</name>
    <dbReference type="NCBI Taxonomy" id="144055"/>
    <lineage>
        <taxon>Bacteria</taxon>
        <taxon>Bacillati</taxon>
        <taxon>Actinomycetota</taxon>
        <taxon>Actinomycetes</taxon>
        <taxon>Micrococcales</taxon>
        <taxon>Cellulomonadaceae</taxon>
        <taxon>Cellulomonas</taxon>
    </lineage>
</organism>
<dbReference type="RefSeq" id="WP_307489468.1">
    <property type="nucleotide sequence ID" value="NZ_JAUSVB010000001.1"/>
</dbReference>
<dbReference type="EMBL" id="JAUSVB010000001">
    <property type="protein sequence ID" value="MDQ0372154.1"/>
    <property type="molecule type" value="Genomic_DNA"/>
</dbReference>
<evidence type="ECO:0000313" key="2">
    <source>
        <dbReference type="EMBL" id="MDQ0372154.1"/>
    </source>
</evidence>
<dbReference type="Proteomes" id="UP001239626">
    <property type="component" value="Unassembled WGS sequence"/>
</dbReference>
<name>A0ABU0EA67_9CELL</name>
<keyword evidence="1" id="KW-0732">Signal</keyword>
<accession>A0ABU0EA67</accession>
<feature type="chain" id="PRO_5045606149" evidence="1">
    <location>
        <begin position="28"/>
        <end position="135"/>
    </location>
</feature>
<proteinExistence type="predicted"/>
<evidence type="ECO:0000256" key="1">
    <source>
        <dbReference type="SAM" id="SignalP"/>
    </source>
</evidence>
<gene>
    <name evidence="2" type="ORF">J2X26_000451</name>
</gene>
<protein>
    <submittedName>
        <fullName evidence="2">Uncharacterized protein</fullName>
    </submittedName>
</protein>
<keyword evidence="3" id="KW-1185">Reference proteome</keyword>
<evidence type="ECO:0000313" key="3">
    <source>
        <dbReference type="Proteomes" id="UP001239626"/>
    </source>
</evidence>
<sequence>MASKRSTTRKSAAIGLAIVGIAGLSLAAAAQLNASSSTLGATTTVVAPCQTAPITATYTTGYTSTAPVGYKVTSVVLTGLTDCVGKAVKVSLLDTGDNLIGTELTATGAATTTLAVAPSVVPASAVAKLAVVISG</sequence>